<keyword evidence="2" id="KW-1133">Transmembrane helix</keyword>
<name>A0ABU9AX54_9BACT</name>
<proteinExistence type="predicted"/>
<comment type="caution">
    <text evidence="3">The sequence shown here is derived from an EMBL/GenBank/DDBJ whole genome shotgun (WGS) entry which is preliminary data.</text>
</comment>
<keyword evidence="2" id="KW-0812">Transmembrane</keyword>
<reference evidence="3 4" key="1">
    <citation type="submission" date="2024-04" db="EMBL/GenBank/DDBJ databases">
        <title>Luteolibacter sp. isolated from soil.</title>
        <authorList>
            <person name="An J."/>
        </authorList>
    </citation>
    <scope>NUCLEOTIDE SEQUENCE [LARGE SCALE GENOMIC DNA]</scope>
    <source>
        <strain evidence="3 4">Y139</strain>
    </source>
</reference>
<dbReference type="EMBL" id="JBBUKT010000005">
    <property type="protein sequence ID" value="MEK7951721.1"/>
    <property type="molecule type" value="Genomic_DNA"/>
</dbReference>
<evidence type="ECO:0000313" key="3">
    <source>
        <dbReference type="EMBL" id="MEK7951721.1"/>
    </source>
</evidence>
<evidence type="ECO:0000313" key="4">
    <source>
        <dbReference type="Proteomes" id="UP001371305"/>
    </source>
</evidence>
<protein>
    <submittedName>
        <fullName evidence="3">Uncharacterized protein</fullName>
    </submittedName>
</protein>
<keyword evidence="1" id="KW-0175">Coiled coil</keyword>
<dbReference type="Proteomes" id="UP001371305">
    <property type="component" value="Unassembled WGS sequence"/>
</dbReference>
<evidence type="ECO:0000256" key="2">
    <source>
        <dbReference type="SAM" id="Phobius"/>
    </source>
</evidence>
<evidence type="ECO:0000256" key="1">
    <source>
        <dbReference type="SAM" id="Coils"/>
    </source>
</evidence>
<feature type="transmembrane region" description="Helical" evidence="2">
    <location>
        <begin position="18"/>
        <end position="40"/>
    </location>
</feature>
<keyword evidence="2" id="KW-0472">Membrane</keyword>
<dbReference type="RefSeq" id="WP_341405406.1">
    <property type="nucleotide sequence ID" value="NZ_JBBUKT010000005.1"/>
</dbReference>
<sequence>MNALADGLESAARVELPIVWVLGIVGSLATVVTVLAKLIYSMMNRQIDAMGRQIERLQARVDRLQKGCGVQGCAWKS</sequence>
<accession>A0ABU9AX54</accession>
<feature type="coiled-coil region" evidence="1">
    <location>
        <begin position="40"/>
        <end position="67"/>
    </location>
</feature>
<keyword evidence="4" id="KW-1185">Reference proteome</keyword>
<organism evidence="3 4">
    <name type="scientific">Luteolibacter soli</name>
    <dbReference type="NCBI Taxonomy" id="3135280"/>
    <lineage>
        <taxon>Bacteria</taxon>
        <taxon>Pseudomonadati</taxon>
        <taxon>Verrucomicrobiota</taxon>
        <taxon>Verrucomicrobiia</taxon>
        <taxon>Verrucomicrobiales</taxon>
        <taxon>Verrucomicrobiaceae</taxon>
        <taxon>Luteolibacter</taxon>
    </lineage>
</organism>
<gene>
    <name evidence="3" type="ORF">WKV53_14480</name>
</gene>